<dbReference type="OrthoDB" id="1751433at2"/>
<organism evidence="1 2">
    <name type="scientific">Clostridium neonatale</name>
    <dbReference type="NCBI Taxonomy" id="137838"/>
    <lineage>
        <taxon>Bacteria</taxon>
        <taxon>Bacillati</taxon>
        <taxon>Bacillota</taxon>
        <taxon>Clostridia</taxon>
        <taxon>Eubacteriales</taxon>
        <taxon>Clostridiaceae</taxon>
        <taxon>Clostridium</taxon>
    </lineage>
</organism>
<keyword evidence="2" id="KW-1185">Reference proteome</keyword>
<dbReference type="Pfam" id="PF00805">
    <property type="entry name" value="Pentapeptide"/>
    <property type="match status" value="2"/>
</dbReference>
<dbReference type="PANTHER" id="PTHR14136">
    <property type="entry name" value="BTB_POZ DOMAIN-CONTAINING PROTEIN KCTD9"/>
    <property type="match status" value="1"/>
</dbReference>
<evidence type="ECO:0000313" key="2">
    <source>
        <dbReference type="Proteomes" id="UP000220840"/>
    </source>
</evidence>
<sequence>MALNKSEQNNFCYDNADKSNKNFRYNNFFKAKCYACDFSNSHFEYASFRGAHFKKCNFFRGNFTGAEFIGSNLKGSKFKEAKFSNTIFEGANLNGVDFNGAKFNKTIFVGCDLSSSKNLNLNHPEIRIFDSMPELNISDELKDAINVAMENEYVKRSRIFDTKDGDINGLTFMLLSELFDEKTLIEGMHYLKFEVDKDFYTLSYVVKLINEMNF</sequence>
<dbReference type="Proteomes" id="UP000220840">
    <property type="component" value="Unassembled WGS sequence"/>
</dbReference>
<dbReference type="RefSeq" id="WP_058295635.1">
    <property type="nucleotide sequence ID" value="NZ_CAMRXB010000049.1"/>
</dbReference>
<accession>A0A2A7MIS1</accession>
<evidence type="ECO:0000313" key="1">
    <source>
        <dbReference type="EMBL" id="PEG31480.1"/>
    </source>
</evidence>
<reference evidence="1 2" key="1">
    <citation type="submission" date="2017-10" db="EMBL/GenBank/DDBJ databases">
        <title>Effective Description of Clostridium neonatale sp. nov. linked to necrotizing enterocolitis in neonates and a clarification of species assignable to the genus Clostridium (Prazmowski 1880) emend. Lawson and Rainey 2016.</title>
        <authorList>
            <person name="Bernard K."/>
            <person name="Burdz T."/>
            <person name="Wiebe D."/>
            <person name="Balcewich B."/>
            <person name="Alfa M."/>
            <person name="Bernier A.-M."/>
        </authorList>
    </citation>
    <scope>NUCLEOTIDE SEQUENCE [LARGE SCALE GENOMIC DNA]</scope>
    <source>
        <strain evidence="1 2">LCDC99A005</strain>
    </source>
</reference>
<protein>
    <submittedName>
        <fullName evidence="1">Pentapeptide repeat-containing protein</fullName>
    </submittedName>
</protein>
<dbReference type="PANTHER" id="PTHR14136:SF17">
    <property type="entry name" value="BTB_POZ DOMAIN-CONTAINING PROTEIN KCTD9"/>
    <property type="match status" value="1"/>
</dbReference>
<dbReference type="InterPro" id="IPR051082">
    <property type="entry name" value="Pentapeptide-BTB/POZ_domain"/>
</dbReference>
<dbReference type="InterPro" id="IPR001646">
    <property type="entry name" value="5peptide_repeat"/>
</dbReference>
<dbReference type="SUPFAM" id="SSF141571">
    <property type="entry name" value="Pentapeptide repeat-like"/>
    <property type="match status" value="1"/>
</dbReference>
<proteinExistence type="predicted"/>
<gene>
    <name evidence="1" type="ORF">CQ394_07175</name>
</gene>
<dbReference type="EMBL" id="PDCJ01000001">
    <property type="protein sequence ID" value="PEG31480.1"/>
    <property type="molecule type" value="Genomic_DNA"/>
</dbReference>
<dbReference type="AlphaFoldDB" id="A0A2A7MIS1"/>
<dbReference type="STRING" id="137838.GCA_001458595_02905"/>
<name>A0A2A7MIS1_9CLOT</name>
<comment type="caution">
    <text evidence="1">The sequence shown here is derived from an EMBL/GenBank/DDBJ whole genome shotgun (WGS) entry which is preliminary data.</text>
</comment>
<dbReference type="Gene3D" id="2.160.20.80">
    <property type="entry name" value="E3 ubiquitin-protein ligase SopA"/>
    <property type="match status" value="1"/>
</dbReference>